<name>A0A853C557_9ACTN</name>
<proteinExistence type="predicted"/>
<dbReference type="Pfam" id="PF25788">
    <property type="entry name" value="Ig_Rha78A_N"/>
    <property type="match status" value="1"/>
</dbReference>
<dbReference type="InterPro" id="IPR013783">
    <property type="entry name" value="Ig-like_fold"/>
</dbReference>
<sequence>MTPTARRSRVVPPVSALLGLLALVASLLAVATPSTAAPGNAFPSALTVEQRTEPADVDDVEAPILGWQVPTARQTAYQVQVAPTHADLASGRRLVWDSGKVVSPASTNVAYDGPRLERGERFVWRVRTWDGGGAVSPWSRPATFGTALGGDWGDSQPIWTEAPQAAQWGDYTLEATFSITTQNASIVFNAKDANNYLMWQFRGDGVDQLAPHTRVNGTFTALKTVPLPVDLVRGVDHRIRIETRGTTVSTWLDGTLIDTTENVPFRGGNIGFRTGGSERSSWDDISVTAPDGTVLYEDDFSSPSADFSCATVADGRLHVGTGQNCLYGVGSTDWAFLRGEFETDPEKEVAWATVFATGSSPEPGRQYVYKLWLNGQFVGLGPVRSIAGETRYDGYDVTDLVREGGANALGAIAWTQADRRFQAQLIVEYDDGSRQTFGTGPDWSAMRGGAVYPWGGSIGTSYFVAPKENLQAAAFPTGFDEPGFDDSSWQPAAARPAYANLVATPTDKVAQRTELPVEVVEKAPGHYFVDYGRSWIGGVSLDLVGTAGQVVDLRFGEELSGPQTVRYSMRTGNQYQDRWTLRDGPQHLETWGMRVFRYLEVIGAPTGLTAEDFPALAQVYPFDTDGAVFDSSDDALNQVWRLSRNTVEATNHNLYVDSWTREREPYEADSYLQMMANFFTSSDPTLGNYSIDYLLTRRTWPTEWPLYTILAMHDSFQQTGDVAQLERSYDQLRLKLPDEWLEASTGLVRKNSGSDGCNSRTDCDIVDWPASERDGYVFRPYNTVINALSYRAYVDMAEIATALGRAEDAASYTRTAERLRAAMNERLWDEQKGAYRDGLNSDGSPVQHHAVHASVFASAFGVPDADRAAQVADYIGSRGMACSVYCAAFLVESLYNGDRSDLAYDLLTSTGLRSWLNMIADGAGATGEAWDPSLKSNMTYSHPWAASPAYNIPQGMFGIRPTTPGYATFDVRPQPQSVEWASVTLPTLKGRIGAAFHTLDGRTDVGVLVPGNTVASVFVPAGGATEDVVYVDGRVRAAVRERGYLRVDGVASGCHVLSTVPGGDPKDDERLTAPCH</sequence>
<dbReference type="Gene3D" id="2.60.420.10">
    <property type="entry name" value="Maltose phosphorylase, domain 3"/>
    <property type="match status" value="1"/>
</dbReference>
<comment type="caution">
    <text evidence="9">The sequence shown here is derived from an EMBL/GenBank/DDBJ whole genome shotgun (WGS) entry which is preliminary data.</text>
</comment>
<dbReference type="Pfam" id="PF17389">
    <property type="entry name" value="Bac_rhamnosid6H"/>
    <property type="match status" value="1"/>
</dbReference>
<dbReference type="Proteomes" id="UP000530424">
    <property type="component" value="Unassembled WGS sequence"/>
</dbReference>
<evidence type="ECO:0000259" key="8">
    <source>
        <dbReference type="Pfam" id="PF17390"/>
    </source>
</evidence>
<keyword evidence="9" id="KW-0326">Glycosidase</keyword>
<dbReference type="Pfam" id="PF05592">
    <property type="entry name" value="Bac_rhamnosid"/>
    <property type="match status" value="1"/>
</dbReference>
<evidence type="ECO:0000259" key="5">
    <source>
        <dbReference type="Pfam" id="PF05592"/>
    </source>
</evidence>
<evidence type="ECO:0000259" key="7">
    <source>
        <dbReference type="Pfam" id="PF17389"/>
    </source>
</evidence>
<dbReference type="PANTHER" id="PTHR33307:SF6">
    <property type="entry name" value="ALPHA-RHAMNOSIDASE (EUROFUNG)-RELATED"/>
    <property type="match status" value="1"/>
</dbReference>
<accession>A0A853C557</accession>
<feature type="domain" description="Alpha-L-rhamnosidase concanavalin-like" evidence="5">
    <location>
        <begin position="523"/>
        <end position="615"/>
    </location>
</feature>
<dbReference type="RefSeq" id="WP_179669501.1">
    <property type="nucleotide sequence ID" value="NZ_JACCFP010000001.1"/>
</dbReference>
<evidence type="ECO:0000256" key="4">
    <source>
        <dbReference type="SAM" id="SignalP"/>
    </source>
</evidence>
<evidence type="ECO:0000256" key="3">
    <source>
        <dbReference type="ARBA" id="ARBA00022801"/>
    </source>
</evidence>
<feature type="signal peptide" evidence="4">
    <location>
        <begin position="1"/>
        <end position="36"/>
    </location>
</feature>
<keyword evidence="3 9" id="KW-0378">Hydrolase</keyword>
<evidence type="ECO:0000256" key="1">
    <source>
        <dbReference type="ARBA" id="ARBA00001445"/>
    </source>
</evidence>
<dbReference type="InterPro" id="IPR012341">
    <property type="entry name" value="6hp_glycosidase-like_sf"/>
</dbReference>
<dbReference type="Gene3D" id="2.60.120.560">
    <property type="entry name" value="Exo-inulinase, domain 1"/>
    <property type="match status" value="1"/>
</dbReference>
<keyword evidence="4" id="KW-0732">Signal</keyword>
<dbReference type="InterPro" id="IPR035398">
    <property type="entry name" value="Bac_rhamnosid_C"/>
</dbReference>
<dbReference type="InterPro" id="IPR013737">
    <property type="entry name" value="Bac_rhamnosid_N"/>
</dbReference>
<feature type="domain" description="Alpha-L-rhamnosidase six-hairpin glycosidase" evidence="7">
    <location>
        <begin position="627"/>
        <end position="948"/>
    </location>
</feature>
<evidence type="ECO:0000313" key="10">
    <source>
        <dbReference type="Proteomes" id="UP000530424"/>
    </source>
</evidence>
<feature type="domain" description="Alpha-L-rhamnosidase C-terminal" evidence="8">
    <location>
        <begin position="958"/>
        <end position="1025"/>
    </location>
</feature>
<dbReference type="Gene3D" id="1.50.10.10">
    <property type="match status" value="1"/>
</dbReference>
<evidence type="ECO:0000313" key="9">
    <source>
        <dbReference type="EMBL" id="NYJ03230.1"/>
    </source>
</evidence>
<dbReference type="SUPFAM" id="SSF49899">
    <property type="entry name" value="Concanavalin A-like lectins/glucanases"/>
    <property type="match status" value="1"/>
</dbReference>
<dbReference type="InterPro" id="IPR013320">
    <property type="entry name" value="ConA-like_dom_sf"/>
</dbReference>
<dbReference type="GO" id="GO:0005975">
    <property type="term" value="P:carbohydrate metabolic process"/>
    <property type="evidence" value="ECO:0007669"/>
    <property type="project" value="InterPro"/>
</dbReference>
<dbReference type="InterPro" id="IPR016007">
    <property type="entry name" value="Alpha_rhamnosid"/>
</dbReference>
<dbReference type="AlphaFoldDB" id="A0A853C557"/>
<dbReference type="InterPro" id="IPR008928">
    <property type="entry name" value="6-hairpin_glycosidase_sf"/>
</dbReference>
<dbReference type="SUPFAM" id="SSF48208">
    <property type="entry name" value="Six-hairpin glycosidases"/>
    <property type="match status" value="1"/>
</dbReference>
<dbReference type="Gene3D" id="2.60.120.260">
    <property type="entry name" value="Galactose-binding domain-like"/>
    <property type="match status" value="2"/>
</dbReference>
<gene>
    <name evidence="9" type="ORF">HNR19_003928</name>
</gene>
<feature type="domain" description="Bacterial alpha-L-rhamnosidase N-terminal" evidence="6">
    <location>
        <begin position="368"/>
        <end position="520"/>
    </location>
</feature>
<keyword evidence="10" id="KW-1185">Reference proteome</keyword>
<dbReference type="InterPro" id="IPR008902">
    <property type="entry name" value="Rhamnosid_concanavalin"/>
</dbReference>
<organism evidence="9 10">
    <name type="scientific">Nocardioides thalensis</name>
    <dbReference type="NCBI Taxonomy" id="1914755"/>
    <lineage>
        <taxon>Bacteria</taxon>
        <taxon>Bacillati</taxon>
        <taxon>Actinomycetota</taxon>
        <taxon>Actinomycetes</taxon>
        <taxon>Propionibacteriales</taxon>
        <taxon>Nocardioidaceae</taxon>
        <taxon>Nocardioides</taxon>
    </lineage>
</organism>
<protein>
    <recommendedName>
        <fullName evidence="2">alpha-L-rhamnosidase</fullName>
        <ecNumber evidence="2">3.2.1.40</ecNumber>
    </recommendedName>
</protein>
<dbReference type="Gene3D" id="2.60.40.10">
    <property type="entry name" value="Immunoglobulins"/>
    <property type="match status" value="1"/>
</dbReference>
<dbReference type="PANTHER" id="PTHR33307">
    <property type="entry name" value="ALPHA-RHAMNOSIDASE (EUROFUNG)"/>
    <property type="match status" value="1"/>
</dbReference>
<dbReference type="InterPro" id="IPR035396">
    <property type="entry name" value="Bac_rhamnosid6H"/>
</dbReference>
<dbReference type="Pfam" id="PF08531">
    <property type="entry name" value="Bac_rhamnosid_N"/>
    <property type="match status" value="1"/>
</dbReference>
<dbReference type="GO" id="GO:0030596">
    <property type="term" value="F:alpha-L-rhamnosidase activity"/>
    <property type="evidence" value="ECO:0007669"/>
    <property type="project" value="UniProtKB-EC"/>
</dbReference>
<evidence type="ECO:0000256" key="2">
    <source>
        <dbReference type="ARBA" id="ARBA00012652"/>
    </source>
</evidence>
<evidence type="ECO:0000259" key="6">
    <source>
        <dbReference type="Pfam" id="PF08531"/>
    </source>
</evidence>
<feature type="chain" id="PRO_5032561516" description="alpha-L-rhamnosidase" evidence="4">
    <location>
        <begin position="37"/>
        <end position="1076"/>
    </location>
</feature>
<comment type="catalytic activity">
    <reaction evidence="1">
        <text>Hydrolysis of terminal non-reducing alpha-L-rhamnose residues in alpha-L-rhamnosides.</text>
        <dbReference type="EC" id="3.2.1.40"/>
    </reaction>
</comment>
<dbReference type="EC" id="3.2.1.40" evidence="2"/>
<dbReference type="EMBL" id="JACCFP010000001">
    <property type="protein sequence ID" value="NYJ03230.1"/>
    <property type="molecule type" value="Genomic_DNA"/>
</dbReference>
<reference evidence="9 10" key="1">
    <citation type="submission" date="2020-07" db="EMBL/GenBank/DDBJ databases">
        <title>Sequencing the genomes of 1000 actinobacteria strains.</title>
        <authorList>
            <person name="Klenk H.-P."/>
        </authorList>
    </citation>
    <scope>NUCLEOTIDE SEQUENCE [LARGE SCALE GENOMIC DNA]</scope>
    <source>
        <strain evidence="9 10">DSM 103833</strain>
    </source>
</reference>
<dbReference type="Pfam" id="PF17390">
    <property type="entry name" value="Bac_rhamnosid_C"/>
    <property type="match status" value="1"/>
</dbReference>